<dbReference type="GeneID" id="111129417"/>
<keyword evidence="2" id="KW-1133">Transmembrane helix</keyword>
<dbReference type="Proteomes" id="UP000694844">
    <property type="component" value="Chromosome 4"/>
</dbReference>
<proteinExistence type="predicted"/>
<accession>A0A8B8DVF6</accession>
<feature type="transmembrane region" description="Helical" evidence="2">
    <location>
        <begin position="77"/>
        <end position="100"/>
    </location>
</feature>
<organism evidence="3 4">
    <name type="scientific">Crassostrea virginica</name>
    <name type="common">Eastern oyster</name>
    <dbReference type="NCBI Taxonomy" id="6565"/>
    <lineage>
        <taxon>Eukaryota</taxon>
        <taxon>Metazoa</taxon>
        <taxon>Spiralia</taxon>
        <taxon>Lophotrochozoa</taxon>
        <taxon>Mollusca</taxon>
        <taxon>Bivalvia</taxon>
        <taxon>Autobranchia</taxon>
        <taxon>Pteriomorphia</taxon>
        <taxon>Ostreida</taxon>
        <taxon>Ostreoidea</taxon>
        <taxon>Ostreidae</taxon>
        <taxon>Crassostrea</taxon>
    </lineage>
</organism>
<dbReference type="RefSeq" id="XP_022331499.1">
    <property type="nucleotide sequence ID" value="XM_022475791.1"/>
</dbReference>
<evidence type="ECO:0000256" key="2">
    <source>
        <dbReference type="SAM" id="Phobius"/>
    </source>
</evidence>
<evidence type="ECO:0000313" key="3">
    <source>
        <dbReference type="Proteomes" id="UP000694844"/>
    </source>
</evidence>
<evidence type="ECO:0000313" key="4">
    <source>
        <dbReference type="RefSeq" id="XP_022331499.1"/>
    </source>
</evidence>
<sequence>MRKTEQSSKQTTIIKLWTLKSTETTIQPSTKQLTITEPSIMERKKLKINNESKQTKDLIPNTGKLSEQSDGAPTAELLVVIVIFGVVLLVVLCLLLLWVVRKRRKNTLHINRRTSKEITFKGEDEMLIRSYNVSEEATTLHTKPLPRIDIDAGSLQALANFSENKRKLQRSKDTLDIPWIDASMNTLDNISLSRDTEHLSNNTRAQSAPELDQIGIESSDEEWEGTLHPSVMRTFSNQNEPLMESEI</sequence>
<dbReference type="AlphaFoldDB" id="A0A8B8DVF6"/>
<evidence type="ECO:0000256" key="1">
    <source>
        <dbReference type="SAM" id="MobiDB-lite"/>
    </source>
</evidence>
<feature type="region of interest" description="Disordered" evidence="1">
    <location>
        <begin position="198"/>
        <end position="223"/>
    </location>
</feature>
<dbReference type="KEGG" id="cvn:111129417"/>
<keyword evidence="2" id="KW-0472">Membrane</keyword>
<keyword evidence="2" id="KW-0812">Transmembrane</keyword>
<keyword evidence="3" id="KW-1185">Reference proteome</keyword>
<protein>
    <submittedName>
        <fullName evidence="4">Uncharacterized protein LOC111129417</fullName>
    </submittedName>
</protein>
<gene>
    <name evidence="4" type="primary">LOC111129417</name>
</gene>
<reference evidence="4" key="1">
    <citation type="submission" date="2025-08" db="UniProtKB">
        <authorList>
            <consortium name="RefSeq"/>
        </authorList>
    </citation>
    <scope>IDENTIFICATION</scope>
    <source>
        <tissue evidence="4">Whole sample</tissue>
    </source>
</reference>
<name>A0A8B8DVF6_CRAVI</name>